<sequence length="107" mass="11470">MQNGHFVAAWELAPPGCPRTPSSGDSVLVQVGHFVADWGSHLQVGWPLRRRLGARTSRPATYAAAGDSVHVQDVHFVVGWGLAPPGQLPMPPPGDFIPVLDGYFFAD</sequence>
<keyword evidence="2" id="KW-1185">Reference proteome</keyword>
<proteinExistence type="predicted"/>
<dbReference type="EnsemblPlants" id="OPUNC11G12050.1">
    <property type="protein sequence ID" value="OPUNC11G12050.1"/>
    <property type="gene ID" value="OPUNC11G12050"/>
</dbReference>
<dbReference type="AlphaFoldDB" id="A0A0E0MFN2"/>
<evidence type="ECO:0000313" key="2">
    <source>
        <dbReference type="Proteomes" id="UP000026962"/>
    </source>
</evidence>
<evidence type="ECO:0000313" key="1">
    <source>
        <dbReference type="EnsemblPlants" id="OPUNC11G12050.1"/>
    </source>
</evidence>
<dbReference type="Proteomes" id="UP000026962">
    <property type="component" value="Chromosome 11"/>
</dbReference>
<reference evidence="1" key="1">
    <citation type="submission" date="2015-04" db="UniProtKB">
        <authorList>
            <consortium name="EnsemblPlants"/>
        </authorList>
    </citation>
    <scope>IDENTIFICATION</scope>
</reference>
<dbReference type="Gramene" id="OPUNC11G12050.1">
    <property type="protein sequence ID" value="OPUNC11G12050.1"/>
    <property type="gene ID" value="OPUNC11G12050"/>
</dbReference>
<name>A0A0E0MFN2_ORYPU</name>
<dbReference type="HOGENOM" id="CLU_136451_0_0_1"/>
<protein>
    <submittedName>
        <fullName evidence="1">Uncharacterized protein</fullName>
    </submittedName>
</protein>
<reference evidence="1" key="2">
    <citation type="submission" date="2018-05" db="EMBL/GenBank/DDBJ databases">
        <title>OpunRS2 (Oryza punctata Reference Sequence Version 2).</title>
        <authorList>
            <person name="Zhang J."/>
            <person name="Kudrna D."/>
            <person name="Lee S."/>
            <person name="Talag J."/>
            <person name="Welchert J."/>
            <person name="Wing R.A."/>
        </authorList>
    </citation>
    <scope>NUCLEOTIDE SEQUENCE [LARGE SCALE GENOMIC DNA]</scope>
</reference>
<organism evidence="1">
    <name type="scientific">Oryza punctata</name>
    <name type="common">Red rice</name>
    <dbReference type="NCBI Taxonomy" id="4537"/>
    <lineage>
        <taxon>Eukaryota</taxon>
        <taxon>Viridiplantae</taxon>
        <taxon>Streptophyta</taxon>
        <taxon>Embryophyta</taxon>
        <taxon>Tracheophyta</taxon>
        <taxon>Spermatophyta</taxon>
        <taxon>Magnoliopsida</taxon>
        <taxon>Liliopsida</taxon>
        <taxon>Poales</taxon>
        <taxon>Poaceae</taxon>
        <taxon>BOP clade</taxon>
        <taxon>Oryzoideae</taxon>
        <taxon>Oryzeae</taxon>
        <taxon>Oryzinae</taxon>
        <taxon>Oryza</taxon>
    </lineage>
</organism>
<accession>A0A0E0MFN2</accession>